<feature type="compositionally biased region" description="Low complexity" evidence="6">
    <location>
        <begin position="164"/>
        <end position="178"/>
    </location>
</feature>
<feature type="coiled-coil region" evidence="5">
    <location>
        <begin position="209"/>
        <end position="236"/>
    </location>
</feature>
<feature type="compositionally biased region" description="Polar residues" evidence="6">
    <location>
        <begin position="391"/>
        <end position="408"/>
    </location>
</feature>
<comment type="subcellular location">
    <subcellularLocation>
        <location evidence="4">Cytoplasm</location>
    </subcellularLocation>
    <subcellularLocation>
        <location evidence="4">Endosome</location>
    </subcellularLocation>
</comment>
<sequence>MDYWKWKTDGAGLEANEVCILVQHGVALYDGGKKTERQNGKLSLTTHYLRYTDDADVSMVLQLPLELVRRSGRAPSISSGFGPFSSAKVVVPLPGDAYVKLSFRAGGADRFYAAFVDALEKRAWLPTQANAAVICSPAPPQRSAAAGTAFSPPAAAANREGTDTAASAAATTRALSSSPSPPVPRGVGIAGVQQASAHSAAMSETLKDIDDIMSKASALVNNIRRLRERNEAAAAAAGGSDPGSEAAVERTKLESIESTLGLGAMVTRSKHNSSDSRFHQDLAVELHTWMTHESNSALFSDMPVVPLIELFALYNKARGGDLVSPLDVLNACTYMTTKMTGSCYDLVTLQSGRKALVNRDDSLVLAKLATLLGPQLVNPKGSPVQDEWKKTSSNPQQRGSGTSSLVHVPTTNELPKASWELKSVSDVGLAEKMRVATEVAADILTLLTLKGFLCCVDTGFDCYVYTWNIFVF</sequence>
<dbReference type="RefSeq" id="XP_067693705.1">
    <property type="nucleotide sequence ID" value="XM_067838110.1"/>
</dbReference>
<dbReference type="KEGG" id="lenr:94173620"/>
<dbReference type="SUPFAM" id="SSF46785">
    <property type="entry name" value="Winged helix' DNA-binding domain"/>
    <property type="match status" value="1"/>
</dbReference>
<keyword evidence="9" id="KW-1185">Reference proteome</keyword>
<dbReference type="InterPro" id="IPR036388">
    <property type="entry name" value="WH-like_DNA-bd_sf"/>
</dbReference>
<dbReference type="InterPro" id="IPR011993">
    <property type="entry name" value="PH-like_dom_sf"/>
</dbReference>
<dbReference type="GO" id="GO:0000814">
    <property type="term" value="C:ESCRT II complex"/>
    <property type="evidence" value="ECO:0007669"/>
    <property type="project" value="UniProtKB-UniRule"/>
</dbReference>
<dbReference type="InterPro" id="IPR021648">
    <property type="entry name" value="GLUE_dom"/>
</dbReference>
<evidence type="ECO:0000256" key="6">
    <source>
        <dbReference type="SAM" id="MobiDB-lite"/>
    </source>
</evidence>
<dbReference type="GeneID" id="94173620"/>
<name>A0A836KX42_LEIEN</name>
<keyword evidence="4" id="KW-0963">Cytoplasm</keyword>
<dbReference type="Gene3D" id="2.30.29.30">
    <property type="entry name" value="Pleckstrin-homology domain (PH domain)/Phosphotyrosine-binding domain (PTB)"/>
    <property type="match status" value="1"/>
</dbReference>
<evidence type="ECO:0000256" key="4">
    <source>
        <dbReference type="RuleBase" id="RU367095"/>
    </source>
</evidence>
<protein>
    <recommendedName>
        <fullName evidence="4">Vacuolar protein-sorting-associated protein 36</fullName>
    </recommendedName>
    <alternativeName>
        <fullName evidence="4">ESCRT-II complex subunit VPS36</fullName>
    </alternativeName>
</protein>
<evidence type="ECO:0000256" key="5">
    <source>
        <dbReference type="SAM" id="Coils"/>
    </source>
</evidence>
<keyword evidence="3 4" id="KW-0653">Protein transport</keyword>
<feature type="region of interest" description="Disordered" evidence="6">
    <location>
        <begin position="380"/>
        <end position="408"/>
    </location>
</feature>
<proteinExistence type="inferred from homology"/>
<comment type="function">
    <text evidence="4">Component of the ESCRT-II complex (endosomal sorting complex required for transport II), which is required for multivesicular body (MVB) formation and sorting of endosomal cargo proteins into MVBs.</text>
</comment>
<evidence type="ECO:0000256" key="3">
    <source>
        <dbReference type="ARBA" id="ARBA00022927"/>
    </source>
</evidence>
<dbReference type="PANTHER" id="PTHR13128">
    <property type="entry name" value="VACUOLAR PROTEIN-SORTING-ASSOCIATED PROTEIN 36"/>
    <property type="match status" value="1"/>
</dbReference>
<dbReference type="SUPFAM" id="SSF50729">
    <property type="entry name" value="PH domain-like"/>
    <property type="match status" value="1"/>
</dbReference>
<evidence type="ECO:0000313" key="9">
    <source>
        <dbReference type="Proteomes" id="UP000674179"/>
    </source>
</evidence>
<dbReference type="GO" id="GO:0032266">
    <property type="term" value="F:phosphatidylinositol-3-phosphate binding"/>
    <property type="evidence" value="ECO:0007669"/>
    <property type="project" value="UniProtKB-UniRule"/>
</dbReference>
<comment type="similarity">
    <text evidence="1 4">Belongs to the VPS36 family.</text>
</comment>
<dbReference type="Gene3D" id="1.10.10.10">
    <property type="entry name" value="Winged helix-like DNA-binding domain superfamily/Winged helix DNA-binding domain"/>
    <property type="match status" value="1"/>
</dbReference>
<dbReference type="Pfam" id="PF04157">
    <property type="entry name" value="EAP30"/>
    <property type="match status" value="1"/>
</dbReference>
<dbReference type="GO" id="GO:0031902">
    <property type="term" value="C:late endosome membrane"/>
    <property type="evidence" value="ECO:0007669"/>
    <property type="project" value="UniProtKB-UniRule"/>
</dbReference>
<dbReference type="AlphaFoldDB" id="A0A836KX42"/>
<feature type="compositionally biased region" description="Low complexity" evidence="6">
    <location>
        <begin position="143"/>
        <end position="157"/>
    </location>
</feature>
<keyword evidence="2 4" id="KW-0813">Transport</keyword>
<dbReference type="Gene3D" id="6.10.140.260">
    <property type="match status" value="1"/>
</dbReference>
<dbReference type="PANTHER" id="PTHR13128:SF12">
    <property type="entry name" value="VACUOLAR PROTEIN-SORTING-ASSOCIATED PROTEIN 36"/>
    <property type="match status" value="1"/>
</dbReference>
<dbReference type="InterPro" id="IPR040608">
    <property type="entry name" value="Snf8/Vps36"/>
</dbReference>
<gene>
    <name evidence="8" type="ORF">CUR178_06440</name>
</gene>
<evidence type="ECO:0000256" key="1">
    <source>
        <dbReference type="ARBA" id="ARBA00009697"/>
    </source>
</evidence>
<evidence type="ECO:0000259" key="7">
    <source>
        <dbReference type="PROSITE" id="PS51495"/>
    </source>
</evidence>
<dbReference type="EMBL" id="JAFHKP010000019">
    <property type="protein sequence ID" value="KAG5481208.1"/>
    <property type="molecule type" value="Genomic_DNA"/>
</dbReference>
<dbReference type="PROSITE" id="PS51495">
    <property type="entry name" value="GLUE"/>
    <property type="match status" value="1"/>
</dbReference>
<comment type="caution">
    <text evidence="8">The sequence shown here is derived from an EMBL/GenBank/DDBJ whole genome shotgun (WGS) entry which is preliminary data.</text>
</comment>
<dbReference type="Pfam" id="PF11605">
    <property type="entry name" value="Vps36_ESCRT-II"/>
    <property type="match status" value="1"/>
</dbReference>
<keyword evidence="5" id="KW-0175">Coiled coil</keyword>
<keyword evidence="4" id="KW-0967">Endosome</keyword>
<dbReference type="Proteomes" id="UP000674179">
    <property type="component" value="Chromosome 19"/>
</dbReference>
<dbReference type="InterPro" id="IPR037855">
    <property type="entry name" value="Vps36"/>
</dbReference>
<dbReference type="GO" id="GO:0043130">
    <property type="term" value="F:ubiquitin binding"/>
    <property type="evidence" value="ECO:0007669"/>
    <property type="project" value="UniProtKB-UniRule"/>
</dbReference>
<dbReference type="FunFam" id="1.10.10.10:FF:000982">
    <property type="entry name" value="EAP30/Vps36 family, putative"/>
    <property type="match status" value="1"/>
</dbReference>
<dbReference type="InterPro" id="IPR036390">
    <property type="entry name" value="WH_DNA-bd_sf"/>
</dbReference>
<organism evidence="8 9">
    <name type="scientific">Leishmania enriettii</name>
    <dbReference type="NCBI Taxonomy" id="5663"/>
    <lineage>
        <taxon>Eukaryota</taxon>
        <taxon>Discoba</taxon>
        <taxon>Euglenozoa</taxon>
        <taxon>Kinetoplastea</taxon>
        <taxon>Metakinetoplastina</taxon>
        <taxon>Trypanosomatida</taxon>
        <taxon>Trypanosomatidae</taxon>
        <taxon>Leishmaniinae</taxon>
        <taxon>Leishmania</taxon>
    </lineage>
</organism>
<dbReference type="GO" id="GO:0043328">
    <property type="term" value="P:protein transport to vacuole involved in ubiquitin-dependent protein catabolic process via the multivesicular body sorting pathway"/>
    <property type="evidence" value="ECO:0007669"/>
    <property type="project" value="UniProtKB-UniRule"/>
</dbReference>
<comment type="subunit">
    <text evidence="4">Component of the endosomal sorting complex required for transport II (ESCRT-II).</text>
</comment>
<evidence type="ECO:0000313" key="8">
    <source>
        <dbReference type="EMBL" id="KAG5481208.1"/>
    </source>
</evidence>
<dbReference type="OrthoDB" id="271448at2759"/>
<accession>A0A836KX42</accession>
<feature type="region of interest" description="Disordered" evidence="6">
    <location>
        <begin position="142"/>
        <end position="188"/>
    </location>
</feature>
<feature type="domain" description="GLUE N-terminal" evidence="7">
    <location>
        <begin position="3"/>
        <end position="131"/>
    </location>
</feature>
<evidence type="ECO:0000256" key="2">
    <source>
        <dbReference type="ARBA" id="ARBA00022448"/>
    </source>
</evidence>
<reference evidence="8 9" key="1">
    <citation type="submission" date="2021-02" db="EMBL/GenBank/DDBJ databases">
        <title>Leishmania (Mundinia) enrietti genome sequencing and assembly.</title>
        <authorList>
            <person name="Almutairi H."/>
            <person name="Gatherer D."/>
        </authorList>
    </citation>
    <scope>NUCLEOTIDE SEQUENCE [LARGE SCALE GENOMIC DNA]</scope>
    <source>
        <strain evidence="8">CUR178</strain>
    </source>
</reference>